<dbReference type="SUPFAM" id="SSF53448">
    <property type="entry name" value="Nucleotide-diphospho-sugar transferases"/>
    <property type="match status" value="1"/>
</dbReference>
<evidence type="ECO:0000256" key="1">
    <source>
        <dbReference type="ARBA" id="ARBA00004141"/>
    </source>
</evidence>
<evidence type="ECO:0000256" key="7">
    <source>
        <dbReference type="SAM" id="Phobius"/>
    </source>
</evidence>
<dbReference type="AlphaFoldDB" id="A0A7W4UYN3"/>
<evidence type="ECO:0000256" key="5">
    <source>
        <dbReference type="ARBA" id="ARBA00022989"/>
    </source>
</evidence>
<comment type="caution">
    <text evidence="8">The sequence shown here is derived from an EMBL/GenBank/DDBJ whole genome shotgun (WGS) entry which is preliminary data.</text>
</comment>
<accession>A0A7W4UYN3</accession>
<keyword evidence="2" id="KW-0328">Glycosyltransferase</keyword>
<dbReference type="InterPro" id="IPR050321">
    <property type="entry name" value="Glycosyltr_2/OpgH_subfam"/>
</dbReference>
<protein>
    <submittedName>
        <fullName evidence="8">Cellulose synthase/poly-beta-1,6-N-acetylglucosamine synthase-like glycosyltransferase</fullName>
    </submittedName>
</protein>
<keyword evidence="5 7" id="KW-1133">Transmembrane helix</keyword>
<evidence type="ECO:0000256" key="2">
    <source>
        <dbReference type="ARBA" id="ARBA00022676"/>
    </source>
</evidence>
<keyword evidence="3 8" id="KW-0808">Transferase</keyword>
<dbReference type="EMBL" id="JACHVP010000003">
    <property type="protein sequence ID" value="MBB2968133.1"/>
    <property type="molecule type" value="Genomic_DNA"/>
</dbReference>
<keyword evidence="4 7" id="KW-0812">Transmembrane</keyword>
<reference evidence="8 9" key="1">
    <citation type="submission" date="2020-08" db="EMBL/GenBank/DDBJ databases">
        <title>Sequencing the genomes of 1000 actinobacteria strains.</title>
        <authorList>
            <person name="Klenk H.-P."/>
        </authorList>
    </citation>
    <scope>NUCLEOTIDE SEQUENCE [LARGE SCALE GENOMIC DNA]</scope>
    <source>
        <strain evidence="8 9">DSM 20146</strain>
    </source>
</reference>
<gene>
    <name evidence="8" type="ORF">FHX33_002903</name>
</gene>
<feature type="transmembrane region" description="Helical" evidence="7">
    <location>
        <begin position="402"/>
        <end position="422"/>
    </location>
</feature>
<feature type="transmembrane region" description="Helical" evidence="7">
    <location>
        <begin position="324"/>
        <end position="348"/>
    </location>
</feature>
<dbReference type="GO" id="GO:0016757">
    <property type="term" value="F:glycosyltransferase activity"/>
    <property type="evidence" value="ECO:0007669"/>
    <property type="project" value="UniProtKB-KW"/>
</dbReference>
<evidence type="ECO:0000256" key="3">
    <source>
        <dbReference type="ARBA" id="ARBA00022679"/>
    </source>
</evidence>
<proteinExistence type="predicted"/>
<keyword evidence="6 7" id="KW-0472">Membrane</keyword>
<name>A0A7W4UYN3_LEIAQ</name>
<dbReference type="PANTHER" id="PTHR43867:SF2">
    <property type="entry name" value="CELLULOSE SYNTHASE CATALYTIC SUBUNIT A [UDP-FORMING]"/>
    <property type="match status" value="1"/>
</dbReference>
<dbReference type="Gene3D" id="3.90.550.10">
    <property type="entry name" value="Spore Coat Polysaccharide Biosynthesis Protein SpsA, Chain A"/>
    <property type="match status" value="1"/>
</dbReference>
<evidence type="ECO:0000313" key="9">
    <source>
        <dbReference type="Proteomes" id="UP000538196"/>
    </source>
</evidence>
<comment type="subcellular location">
    <subcellularLocation>
        <location evidence="1">Membrane</location>
        <topology evidence="1">Multi-pass membrane protein</topology>
    </subcellularLocation>
</comment>
<dbReference type="InterPro" id="IPR029044">
    <property type="entry name" value="Nucleotide-diphossugar_trans"/>
</dbReference>
<keyword evidence="9" id="KW-1185">Reference proteome</keyword>
<feature type="transmembrane region" description="Helical" evidence="7">
    <location>
        <begin position="360"/>
        <end position="382"/>
    </location>
</feature>
<evidence type="ECO:0000256" key="4">
    <source>
        <dbReference type="ARBA" id="ARBA00022692"/>
    </source>
</evidence>
<dbReference type="GO" id="GO:0016020">
    <property type="term" value="C:membrane"/>
    <property type="evidence" value="ECO:0007669"/>
    <property type="project" value="UniProtKB-SubCell"/>
</dbReference>
<dbReference type="Proteomes" id="UP000538196">
    <property type="component" value="Unassembled WGS sequence"/>
</dbReference>
<dbReference type="RefSeq" id="WP_021763820.1">
    <property type="nucleotide sequence ID" value="NZ_JACHVP010000003.1"/>
</dbReference>
<evidence type="ECO:0000256" key="6">
    <source>
        <dbReference type="ARBA" id="ARBA00023136"/>
    </source>
</evidence>
<sequence>MFAIVNALTLVLSVMFVTYVFLILVPFLRHAPVKEGSVEQFGWHFFIPCRDEAAVIEATISRARETFPEAHVWVIDDDSDDDTLSIAQSFERLDDHVHVVSRRRPDARFGKGAALNAAYRQFDEWLPADADRSRIIVNVVDADGELAENALRSVASDTVFGDPAVGAAQISVWMKNRDDPEPLPGRGYLPNLFARLLVRVQDIEFRTSIAGMQSLRARTGTVALGGNGQFTRLSILDEIDREYGDPWHGSLLEDYELGVHVLLAGAATRHVYDTHVSQEGLPSFKRLVTQRTRWAQGNIDCVRYIPKILRSPHIDAAGVLESCYYLVLPFLQLLGMIAFLLVGGATIAKAASDPAAFAEYLGQGWATLMLFAVFAIAPFALWGPVYRWRCEPQISPPVAVGYGLALWLYIYYMYLVIPRAFYRSIRGKRGWAKTRRNAEGHAKGAKIALEE</sequence>
<organism evidence="8 9">
    <name type="scientific">Leifsonia aquatica</name>
    <name type="common">Corynebacterium aquaticum</name>
    <dbReference type="NCBI Taxonomy" id="144185"/>
    <lineage>
        <taxon>Bacteria</taxon>
        <taxon>Bacillati</taxon>
        <taxon>Actinomycetota</taxon>
        <taxon>Actinomycetes</taxon>
        <taxon>Micrococcales</taxon>
        <taxon>Microbacteriaceae</taxon>
        <taxon>Leifsonia</taxon>
    </lineage>
</organism>
<dbReference type="Pfam" id="PF13641">
    <property type="entry name" value="Glyco_tranf_2_3"/>
    <property type="match status" value="1"/>
</dbReference>
<dbReference type="PANTHER" id="PTHR43867">
    <property type="entry name" value="CELLULOSE SYNTHASE CATALYTIC SUBUNIT A [UDP-FORMING]"/>
    <property type="match status" value="1"/>
</dbReference>
<evidence type="ECO:0000313" key="8">
    <source>
        <dbReference type="EMBL" id="MBB2968133.1"/>
    </source>
</evidence>
<feature type="transmembrane region" description="Helical" evidence="7">
    <location>
        <begin position="7"/>
        <end position="28"/>
    </location>
</feature>